<dbReference type="Pfam" id="PF08659">
    <property type="entry name" value="KR"/>
    <property type="match status" value="1"/>
</dbReference>
<organism evidence="23 24">
    <name type="scientific">Corallococcus sicarius</name>
    <dbReference type="NCBI Taxonomy" id="2316726"/>
    <lineage>
        <taxon>Bacteria</taxon>
        <taxon>Pseudomonadati</taxon>
        <taxon>Myxococcota</taxon>
        <taxon>Myxococcia</taxon>
        <taxon>Myxococcales</taxon>
        <taxon>Cystobacterineae</taxon>
        <taxon>Myxococcaceae</taxon>
        <taxon>Corallococcus</taxon>
    </lineage>
</organism>
<evidence type="ECO:0000256" key="20">
    <source>
        <dbReference type="ARBA" id="ARBA00084020"/>
    </source>
</evidence>
<evidence type="ECO:0000256" key="10">
    <source>
        <dbReference type="ARBA" id="ARBA00023268"/>
    </source>
</evidence>
<dbReference type="FunFam" id="3.40.47.10:FF:000042">
    <property type="entry name" value="Polyketide synthase Pks13"/>
    <property type="match status" value="1"/>
</dbReference>
<evidence type="ECO:0000256" key="16">
    <source>
        <dbReference type="ARBA" id="ARBA00066974"/>
    </source>
</evidence>
<accession>A0A3A8NTI1</accession>
<dbReference type="InterPro" id="IPR009081">
    <property type="entry name" value="PP-bd_ACP"/>
</dbReference>
<dbReference type="SMART" id="SM00823">
    <property type="entry name" value="PKS_PP"/>
    <property type="match status" value="1"/>
</dbReference>
<evidence type="ECO:0000256" key="5">
    <source>
        <dbReference type="ARBA" id="ARBA00022679"/>
    </source>
</evidence>
<comment type="function">
    <text evidence="15">Part of the PpsABCDE complex involved in the biosynthesis of the lipid core common to phthiocerols and phenolphthiocerols by successive additions of malonyl-CoA or methylmalonyl-CoA extender units. PpsA can accept as substrate the activated forms of either icosanoyl (C20), docosanoyl (C22) or lignoceroyl (C24) groups from FadD26, or a (4-hydroxyphenyl)-C17 or (4-hydroxyphenyl)-C19 fatty acyl from FadD29. PpsA initiates the biosynthesis and extends its substrate using a malonyl-CoA extender unit. The PpsB and PpsC proteins add the second and third malonyl-CoA extender units. PpsD adds an (R)-methylmalonyl unit and PpsE adds a second (R)-methylmalonyl unit. The incorporation of the methylmalonyl units results in formation of two branched methyl groups in the elongated product.</text>
</comment>
<keyword evidence="23" id="KW-0012">Acyltransferase</keyword>
<comment type="catalytic activity">
    <reaction evidence="13">
        <text>docosanoyl-[(phenol)carboxyphthiodiolenone synthase] + 2 (S)-methylmalonyl-CoA + 3 malonyl-CoA + 5 NADPH + 10 H(+) = C34-carboxyphthiodiolenone-[(phenol)carboxyphthiodiolenone synthase] + 5 CO2 + 5 NADP(+) + 5 CoA + 2 H2O</text>
        <dbReference type="Rhea" id="RHEA:57752"/>
        <dbReference type="Rhea" id="RHEA-COMP:14987"/>
        <dbReference type="Rhea" id="RHEA-COMP:14988"/>
        <dbReference type="ChEBI" id="CHEBI:15377"/>
        <dbReference type="ChEBI" id="CHEBI:15378"/>
        <dbReference type="ChEBI" id="CHEBI:16526"/>
        <dbReference type="ChEBI" id="CHEBI:57287"/>
        <dbReference type="ChEBI" id="CHEBI:57327"/>
        <dbReference type="ChEBI" id="CHEBI:57384"/>
        <dbReference type="ChEBI" id="CHEBI:57783"/>
        <dbReference type="ChEBI" id="CHEBI:58349"/>
        <dbReference type="ChEBI" id="CHEBI:142237"/>
        <dbReference type="ChEBI" id="CHEBI:142238"/>
        <dbReference type="EC" id="2.3.1.292"/>
    </reaction>
</comment>
<dbReference type="InterPro" id="IPR014031">
    <property type="entry name" value="Ketoacyl_synth_C"/>
</dbReference>
<keyword evidence="8" id="KW-0560">Oxidoreductase</keyword>
<comment type="catalytic activity">
    <reaction evidence="14">
        <text>icosanoyl-[(phenol)carboxyphthiodiolenone synthase] + 2 (S)-methylmalonyl-CoA + 3 malonyl-CoA + 5 NADPH + 10 H(+) = C32-carboxyphthiodiolenone-[(phenol)carboxyphthiodiolenone synthase] + 5 CO2 + 5 NADP(+) + 5 CoA + 2 H2O</text>
        <dbReference type="Rhea" id="RHEA:57748"/>
        <dbReference type="Rhea" id="RHEA-COMP:14985"/>
        <dbReference type="Rhea" id="RHEA-COMP:14986"/>
        <dbReference type="ChEBI" id="CHEBI:15377"/>
        <dbReference type="ChEBI" id="CHEBI:15378"/>
        <dbReference type="ChEBI" id="CHEBI:16526"/>
        <dbReference type="ChEBI" id="CHEBI:57287"/>
        <dbReference type="ChEBI" id="CHEBI:57327"/>
        <dbReference type="ChEBI" id="CHEBI:57384"/>
        <dbReference type="ChEBI" id="CHEBI:57783"/>
        <dbReference type="ChEBI" id="CHEBI:58349"/>
        <dbReference type="ChEBI" id="CHEBI:87848"/>
        <dbReference type="ChEBI" id="CHEBI:142236"/>
        <dbReference type="EC" id="2.3.1.292"/>
    </reaction>
</comment>
<comment type="caution">
    <text evidence="23">The sequence shown here is derived from an EMBL/GenBank/DDBJ whole genome shotgun (WGS) entry which is preliminary data.</text>
</comment>
<dbReference type="FunFam" id="1.10.1200.10:FF:000005">
    <property type="entry name" value="Nonribosomal peptide synthetase 1"/>
    <property type="match status" value="1"/>
</dbReference>
<dbReference type="Gene3D" id="3.40.366.10">
    <property type="entry name" value="Malonyl-Coenzyme A Acyl Carrier Protein, domain 2"/>
    <property type="match status" value="1"/>
</dbReference>
<dbReference type="InterPro" id="IPR006162">
    <property type="entry name" value="Ppantetheine_attach_site"/>
</dbReference>
<dbReference type="PROSITE" id="PS00012">
    <property type="entry name" value="PHOSPHOPANTETHEINE"/>
    <property type="match status" value="1"/>
</dbReference>
<evidence type="ECO:0000313" key="24">
    <source>
        <dbReference type="Proteomes" id="UP000273405"/>
    </source>
</evidence>
<comment type="cofactor">
    <cofactor evidence="1">
        <name>NADP(+)</name>
        <dbReference type="ChEBI" id="CHEBI:58349"/>
    </cofactor>
</comment>
<comment type="catalytic activity">
    <reaction evidence="11">
        <text>17-(4-hydroxyphenyl)heptadecanoyl-[(phenol)carboxyphthiodiolenone synthase] + 2 (S)-methylmalonyl-CoA + 3 malonyl-CoA + 5 NADPH + 10 H(+) = C35-(phenol)carboxyphthiodiolenone-[(phenol)carboxyphthiodiolenone synthase] + 5 CO2 + 5 NADP(+) + 5 CoA + 2 H2O</text>
        <dbReference type="Rhea" id="RHEA:57756"/>
        <dbReference type="Rhea" id="RHEA-COMP:14272"/>
        <dbReference type="Rhea" id="RHEA-COMP:14989"/>
        <dbReference type="ChEBI" id="CHEBI:15377"/>
        <dbReference type="ChEBI" id="CHEBI:15378"/>
        <dbReference type="ChEBI" id="CHEBI:16526"/>
        <dbReference type="ChEBI" id="CHEBI:57287"/>
        <dbReference type="ChEBI" id="CHEBI:57327"/>
        <dbReference type="ChEBI" id="CHEBI:57384"/>
        <dbReference type="ChEBI" id="CHEBI:57783"/>
        <dbReference type="ChEBI" id="CHEBI:58349"/>
        <dbReference type="ChEBI" id="CHEBI:133300"/>
        <dbReference type="ChEBI" id="CHEBI:142259"/>
        <dbReference type="EC" id="2.3.1.292"/>
    </reaction>
</comment>
<dbReference type="Pfam" id="PF22621">
    <property type="entry name" value="CurL-like_PKS_C"/>
    <property type="match status" value="1"/>
</dbReference>
<evidence type="ECO:0000256" key="6">
    <source>
        <dbReference type="ARBA" id="ARBA00022832"/>
    </source>
</evidence>
<dbReference type="Gene3D" id="3.30.70.3290">
    <property type="match status" value="1"/>
</dbReference>
<evidence type="ECO:0000256" key="9">
    <source>
        <dbReference type="ARBA" id="ARBA00023098"/>
    </source>
</evidence>
<evidence type="ECO:0000259" key="21">
    <source>
        <dbReference type="PROSITE" id="PS50075"/>
    </source>
</evidence>
<dbReference type="EMBL" id="RAWG01000020">
    <property type="protein sequence ID" value="RKH46620.1"/>
    <property type="molecule type" value="Genomic_DNA"/>
</dbReference>
<dbReference type="SUPFAM" id="SSF51735">
    <property type="entry name" value="NAD(P)-binding Rossmann-fold domains"/>
    <property type="match status" value="2"/>
</dbReference>
<feature type="domain" description="Ketosynthase family 3 (KS3)" evidence="22">
    <location>
        <begin position="11"/>
        <end position="438"/>
    </location>
</feature>
<dbReference type="Pfam" id="PF02801">
    <property type="entry name" value="Ketoacyl-synt_C"/>
    <property type="match status" value="1"/>
</dbReference>
<evidence type="ECO:0000256" key="11">
    <source>
        <dbReference type="ARBA" id="ARBA00050973"/>
    </source>
</evidence>
<dbReference type="InterPro" id="IPR014030">
    <property type="entry name" value="Ketoacyl_synth_N"/>
</dbReference>
<dbReference type="InterPro" id="IPR057326">
    <property type="entry name" value="KR_dom"/>
</dbReference>
<evidence type="ECO:0000256" key="1">
    <source>
        <dbReference type="ARBA" id="ARBA00001937"/>
    </source>
</evidence>
<evidence type="ECO:0000256" key="15">
    <source>
        <dbReference type="ARBA" id="ARBA00058455"/>
    </source>
</evidence>
<dbReference type="EC" id="2.3.1.292" evidence="16"/>
<dbReference type="Gene3D" id="3.40.50.1820">
    <property type="entry name" value="alpha/beta hydrolase"/>
    <property type="match status" value="1"/>
</dbReference>
<dbReference type="Gene3D" id="3.30.70.250">
    <property type="entry name" value="Malonyl-CoA ACP transacylase, ACP-binding"/>
    <property type="match status" value="1"/>
</dbReference>
<feature type="domain" description="Carrier" evidence="21">
    <location>
        <begin position="1422"/>
        <end position="1497"/>
    </location>
</feature>
<dbReference type="PANTHER" id="PTHR43775">
    <property type="entry name" value="FATTY ACID SYNTHASE"/>
    <property type="match status" value="1"/>
</dbReference>
<evidence type="ECO:0000256" key="12">
    <source>
        <dbReference type="ARBA" id="ARBA00051971"/>
    </source>
</evidence>
<keyword evidence="9" id="KW-0443">Lipid metabolism</keyword>
<dbReference type="InterPro" id="IPR013968">
    <property type="entry name" value="PKS_KR"/>
</dbReference>
<evidence type="ECO:0000256" key="13">
    <source>
        <dbReference type="ARBA" id="ARBA00052119"/>
    </source>
</evidence>
<dbReference type="SUPFAM" id="SSF55048">
    <property type="entry name" value="Probable ACP-binding domain of malonyl-CoA ACP transacylase"/>
    <property type="match status" value="1"/>
</dbReference>
<keyword evidence="24" id="KW-1185">Reference proteome</keyword>
<dbReference type="SUPFAM" id="SSF47336">
    <property type="entry name" value="ACP-like"/>
    <property type="match status" value="1"/>
</dbReference>
<dbReference type="GO" id="GO:0004315">
    <property type="term" value="F:3-oxoacyl-[acyl-carrier-protein] synthase activity"/>
    <property type="evidence" value="ECO:0007669"/>
    <property type="project" value="InterPro"/>
</dbReference>
<dbReference type="GO" id="GO:0031177">
    <property type="term" value="F:phosphopantetheine binding"/>
    <property type="evidence" value="ECO:0007669"/>
    <property type="project" value="InterPro"/>
</dbReference>
<dbReference type="GO" id="GO:0004312">
    <property type="term" value="F:fatty acid synthase activity"/>
    <property type="evidence" value="ECO:0007669"/>
    <property type="project" value="TreeGrafter"/>
</dbReference>
<dbReference type="InterPro" id="IPR018201">
    <property type="entry name" value="Ketoacyl_synth_AS"/>
</dbReference>
<dbReference type="Pfam" id="PF00550">
    <property type="entry name" value="PP-binding"/>
    <property type="match status" value="1"/>
</dbReference>
<dbReference type="SMART" id="SM00827">
    <property type="entry name" value="PKS_AT"/>
    <property type="match status" value="1"/>
</dbReference>
<evidence type="ECO:0000256" key="17">
    <source>
        <dbReference type="ARBA" id="ARBA00073623"/>
    </source>
</evidence>
<keyword evidence="7" id="KW-0521">NADP</keyword>
<comment type="cofactor">
    <cofactor evidence="2">
        <name>pantetheine 4'-phosphate</name>
        <dbReference type="ChEBI" id="CHEBI:47942"/>
    </cofactor>
</comment>
<dbReference type="PANTHER" id="PTHR43775:SF51">
    <property type="entry name" value="INACTIVE PHENOLPHTHIOCEROL SYNTHESIS POLYKETIDE SYNTHASE TYPE I PKS1-RELATED"/>
    <property type="match status" value="1"/>
</dbReference>
<dbReference type="SUPFAM" id="SSF52151">
    <property type="entry name" value="FabD/lysophospholipase-like"/>
    <property type="match status" value="1"/>
</dbReference>
<dbReference type="GO" id="GO:0006633">
    <property type="term" value="P:fatty acid biosynthetic process"/>
    <property type="evidence" value="ECO:0007669"/>
    <property type="project" value="InterPro"/>
</dbReference>
<keyword evidence="4" id="KW-0597">Phosphoprotein</keyword>
<keyword evidence="5 23" id="KW-0808">Transferase</keyword>
<sequence>MQMSDAVGGGEERIAIVGLSGRFPGARDLEGFWEMLRRGGDARRVPTDAELDEAGVPPALRAHPQWVRSSYVLDGATDFDAGLFGYSPREAELMDPQQRIFMECAWESLDNAGYDPGRFKGAVAVYASVSLSSYLLRALMRQPDLMDATGSFGLMLANDKDYVATRVSHRLGLRGPSATVQTACSSSLVALHLACQSLLSGESDMALAGGSSVSFPQTAGYLYQEGMIFSPDGYCRAFDAKAHGTVRGAGAAVVVLKRLSDALKDGDTIHGVLLGTAVNNDGAGKVGFTAPSVEGQAAVIAEALAIAGVTPGDIQYVEAHATGTPLGDPIEVAALNQAFGGKETGAKRVALGSLKAAIGHLDAAAGVAGVVKTVLALKHGELPASPHFREANPVIDFDGGPFFVPSEPRPWKSPDGPRRAGVSAFGIGGTNAHVVLEEAPQAPAPAPSRRAWHVLPLSGRTPAALEEATTRLASYLDANPTLPLADVAYTLQVGRHAHEHRRAVVCRDTADARTALRDARRLLGGSGTNTRRPVVFLFSGQGSQYVDMGRGLYEQEPAFRAEVDACAQKLQPHLGLDLRTVLYPSADAREQATEQLRKTSLTQPALFVIEYALAKLWASWGVTPQAMVGHSIGEYVAACLAGVFSLDDALALVATRGKLMQSLPPGAMLSVRMTPEAVRPLMDARMSVAAINAPGFTVVAGPTDAVDALQAKLAAQGVEVSRLHTSHAFHSTMMDPIVEEFRQAVAKVARKEPKDLYLSNVTGTHVTAEDAVSPAYWARHLRDAVRFQDSATQLLADPEHVFLEVGPGNALATLVRRNAPEGTFPAILTSLPAPRDAQQDALAHATDAAARLWLAGAKTNLSRVYKGEARRRIPLPAYPFQRERYDLLKGPPPALPRASAPALSTTAQGVELSVPTWPRTQASSQVPSLTGQRWLVLESDAPVAARVSERLRLAGADVVSLVAGTGTGTSDPVTRRFAVDPSQPDAVSEHLERLRGEDWTPGHVAYLWPLVKEHRALDAGLVTSFHGLLALAKALGPGAAKTPVTLDVVTTGAQDVTGEEPLVPWQAAGVGASRVLPQEYPGLTVRTVDVTWPAADASASGPWLERLVTELSSGREPGVALRGPYRHVESFEPVAVPATEPSAGLKDGGVYVIVGGLGRVGFALAEQLTQAVKPKLVLLSRRALPAPGEWDAWRAGHDAQDATSRVIERVRALEQAGAQVLALRADAGVAGQLDKALQLAESKFGRIDGVFYAAGDGGMATRITVAESTPEAAAPLLSGRLGGLSQLADALASRRPDFVVVQSSLTVVLGGMAVSAVAAAHAGMDAVVARQARTSGTRWYAVDWDVWGVGEGFRPDAVISPAEGFRLLRALISQPTGGRYLATLGSLAARLQVARDGVAAPGAGAKSGGKHPRPPLANAFVAPRDETEQRVAGLWQELLGLETVGITDNFFELGGHSLLGVQLLSRIREAFQVELSMRALFESPTVEVMTVAILEASASQLDPEALEAMLSELEQG</sequence>
<gene>
    <name evidence="23" type="ORF">D7X12_04860</name>
</gene>
<dbReference type="InterPro" id="IPR020841">
    <property type="entry name" value="PKS_Beta-ketoAc_synthase_dom"/>
</dbReference>
<evidence type="ECO:0000313" key="23">
    <source>
        <dbReference type="EMBL" id="RKH46620.1"/>
    </source>
</evidence>
<dbReference type="Pfam" id="PF00109">
    <property type="entry name" value="ketoacyl-synt"/>
    <property type="match status" value="1"/>
</dbReference>
<evidence type="ECO:0000256" key="8">
    <source>
        <dbReference type="ARBA" id="ARBA00023002"/>
    </source>
</evidence>
<dbReference type="InterPro" id="IPR036291">
    <property type="entry name" value="NAD(P)-bd_dom_sf"/>
</dbReference>
<dbReference type="PROSITE" id="PS50075">
    <property type="entry name" value="CARRIER"/>
    <property type="match status" value="1"/>
</dbReference>
<dbReference type="InterPro" id="IPR036736">
    <property type="entry name" value="ACP-like_sf"/>
</dbReference>
<dbReference type="SMART" id="SM00825">
    <property type="entry name" value="PKS_KS"/>
    <property type="match status" value="1"/>
</dbReference>
<dbReference type="InterPro" id="IPR001227">
    <property type="entry name" value="Ac_transferase_dom_sf"/>
</dbReference>
<comment type="catalytic activity">
    <reaction evidence="12">
        <text>19-(4-hydroxyphenyl)nonadecanoyl-[(phenol)carboxyphthiodiolenone synthase] + 2 (S)-methylmalonyl-CoA + 3 malonyl-CoA + 5 NADPH + 10 H(+) = C37-(phenol)carboxyphthiodiolenone-[(phenol)carboxyphthiodiolenone synthase] + 5 CO2 + 5 NADP(+) + 5 CoA + 2 H2O</text>
        <dbReference type="Rhea" id="RHEA:57760"/>
        <dbReference type="Rhea" id="RHEA-COMP:14273"/>
        <dbReference type="Rhea" id="RHEA-COMP:14990"/>
        <dbReference type="ChEBI" id="CHEBI:15377"/>
        <dbReference type="ChEBI" id="CHEBI:15378"/>
        <dbReference type="ChEBI" id="CHEBI:16526"/>
        <dbReference type="ChEBI" id="CHEBI:57287"/>
        <dbReference type="ChEBI" id="CHEBI:57327"/>
        <dbReference type="ChEBI" id="CHEBI:57384"/>
        <dbReference type="ChEBI" id="CHEBI:57783"/>
        <dbReference type="ChEBI" id="CHEBI:58349"/>
        <dbReference type="ChEBI" id="CHEBI:133301"/>
        <dbReference type="ChEBI" id="CHEBI:142260"/>
        <dbReference type="EC" id="2.3.1.292"/>
    </reaction>
</comment>
<evidence type="ECO:0000256" key="7">
    <source>
        <dbReference type="ARBA" id="ARBA00022857"/>
    </source>
</evidence>
<evidence type="ECO:0000256" key="3">
    <source>
        <dbReference type="ARBA" id="ARBA00022450"/>
    </source>
</evidence>
<dbReference type="Gene3D" id="3.40.50.720">
    <property type="entry name" value="NAD(P)-binding Rossmann-like Domain"/>
    <property type="match status" value="1"/>
</dbReference>
<evidence type="ECO:0000256" key="2">
    <source>
        <dbReference type="ARBA" id="ARBA00001957"/>
    </source>
</evidence>
<dbReference type="Gene3D" id="3.40.47.10">
    <property type="match status" value="1"/>
</dbReference>
<evidence type="ECO:0000259" key="22">
    <source>
        <dbReference type="PROSITE" id="PS52004"/>
    </source>
</evidence>
<dbReference type="PROSITE" id="PS00606">
    <property type="entry name" value="KS3_1"/>
    <property type="match status" value="1"/>
</dbReference>
<protein>
    <recommendedName>
        <fullName evidence="17">Phenolphthiocerol/phthiocerol polyketide synthase subunit E</fullName>
        <ecNumber evidence="16">2.3.1.292</ecNumber>
    </recommendedName>
    <alternativeName>
        <fullName evidence="19">(Phenol)carboxyphthiodiolenone synthase subunit E</fullName>
    </alternativeName>
    <alternativeName>
        <fullName evidence="20">Beta-ketoacyl-acyl-carrier-protein synthase I</fullName>
    </alternativeName>
    <alternativeName>
        <fullName evidence="18">Phthiocerol synthesis polyketide synthase type I PpsE</fullName>
    </alternativeName>
</protein>
<dbReference type="SMART" id="SM00822">
    <property type="entry name" value="PKS_KR"/>
    <property type="match status" value="1"/>
</dbReference>
<dbReference type="InterPro" id="IPR020806">
    <property type="entry name" value="PKS_PP-bd"/>
</dbReference>
<reference evidence="24" key="1">
    <citation type="submission" date="2018-09" db="EMBL/GenBank/DDBJ databases">
        <authorList>
            <person name="Livingstone P.G."/>
            <person name="Whitworth D.E."/>
        </authorList>
    </citation>
    <scope>NUCLEOTIDE SEQUENCE [LARGE SCALE GENOMIC DNA]</scope>
    <source>
        <strain evidence="24">CA040B</strain>
    </source>
</reference>
<dbReference type="InterPro" id="IPR016036">
    <property type="entry name" value="Malonyl_transacylase_ACP-bd"/>
</dbReference>
<keyword evidence="6" id="KW-0276">Fatty acid metabolism</keyword>
<dbReference type="InterPro" id="IPR029058">
    <property type="entry name" value="AB_hydrolase_fold"/>
</dbReference>
<evidence type="ECO:0000256" key="18">
    <source>
        <dbReference type="ARBA" id="ARBA00075053"/>
    </source>
</evidence>
<keyword evidence="10" id="KW-0511">Multifunctional enzyme</keyword>
<dbReference type="Pfam" id="PF00698">
    <property type="entry name" value="Acyl_transf_1"/>
    <property type="match status" value="1"/>
</dbReference>
<dbReference type="Proteomes" id="UP000273405">
    <property type="component" value="Unassembled WGS sequence"/>
</dbReference>
<dbReference type="GO" id="GO:0034081">
    <property type="term" value="C:polyketide synthase complex"/>
    <property type="evidence" value="ECO:0007669"/>
    <property type="project" value="UniProtKB-ARBA"/>
</dbReference>
<dbReference type="CDD" id="cd00833">
    <property type="entry name" value="PKS"/>
    <property type="match status" value="1"/>
</dbReference>
<evidence type="ECO:0000256" key="4">
    <source>
        <dbReference type="ARBA" id="ARBA00022553"/>
    </source>
</evidence>
<proteinExistence type="predicted"/>
<evidence type="ECO:0000256" key="19">
    <source>
        <dbReference type="ARBA" id="ARBA00078169"/>
    </source>
</evidence>
<dbReference type="SUPFAM" id="SSF53901">
    <property type="entry name" value="Thiolase-like"/>
    <property type="match status" value="1"/>
</dbReference>
<evidence type="ECO:0000256" key="14">
    <source>
        <dbReference type="ARBA" id="ARBA00052745"/>
    </source>
</evidence>
<name>A0A3A8NTI1_9BACT</name>
<dbReference type="InterPro" id="IPR016039">
    <property type="entry name" value="Thiolase-like"/>
</dbReference>
<dbReference type="InterPro" id="IPR014043">
    <property type="entry name" value="Acyl_transferase_dom"/>
</dbReference>
<dbReference type="PROSITE" id="PS52004">
    <property type="entry name" value="KS3_2"/>
    <property type="match status" value="1"/>
</dbReference>
<dbReference type="InterPro" id="IPR016035">
    <property type="entry name" value="Acyl_Trfase/lysoPLipase"/>
</dbReference>
<dbReference type="InterPro" id="IPR050091">
    <property type="entry name" value="PKS_NRPS_Biosynth_Enz"/>
</dbReference>
<dbReference type="GO" id="GO:0016491">
    <property type="term" value="F:oxidoreductase activity"/>
    <property type="evidence" value="ECO:0007669"/>
    <property type="project" value="UniProtKB-KW"/>
</dbReference>
<keyword evidence="3" id="KW-0596">Phosphopantetheine</keyword>